<dbReference type="EMBL" id="JAEVHI010000002">
    <property type="protein sequence ID" value="KAG5299029.1"/>
    <property type="molecule type" value="Genomic_DNA"/>
</dbReference>
<dbReference type="VEuPathDB" id="FungiDB:I7I52_09195"/>
<protein>
    <submittedName>
        <fullName evidence="2">Uncharacterized protein</fullName>
    </submittedName>
</protein>
<feature type="region of interest" description="Disordered" evidence="1">
    <location>
        <begin position="362"/>
        <end position="396"/>
    </location>
</feature>
<evidence type="ECO:0000256" key="1">
    <source>
        <dbReference type="SAM" id="MobiDB-lite"/>
    </source>
</evidence>
<evidence type="ECO:0000313" key="2">
    <source>
        <dbReference type="EMBL" id="KAG5299029.1"/>
    </source>
</evidence>
<feature type="region of interest" description="Disordered" evidence="1">
    <location>
        <begin position="578"/>
        <end position="613"/>
    </location>
</feature>
<feature type="compositionally biased region" description="Low complexity" evidence="1">
    <location>
        <begin position="99"/>
        <end position="114"/>
    </location>
</feature>
<feature type="compositionally biased region" description="Polar residues" evidence="1">
    <location>
        <begin position="362"/>
        <end position="377"/>
    </location>
</feature>
<sequence length="613" mass="66340">MFRLRPTPIILSDDEIYSCVRRILIARILEKGGDPHVSPLQRRQFSSEAPSTDSPYMAPDSSSFEEFTDCSPDDCDSSPALNNGKRKCETSSDDPQTEQPQLSPAPQALPSSSADVQLAEQLDTITLSFTSFLSPSTWLGPFTSYPRSVGGNMRLEWGDDISTGLNYQMKSFALPVPTDLALLQSDGLHSKVFPYSGGSSKIHSVLGCINPNPIPPGSTRCSSPCCQSIPSTPPLSDSQGTDSECDTEDGFFLSTPNSSRNITSRPNGNNLYPYGFGHSPATEDAIRCNDINRTTARRSLNKNAFHNQRNRPAMINSSYTSATSSLSFSRLDSISLNATSFDMRCSCEKDMLAQMYQQSFLSPPASQHGSANQNQYPSVPAGSREGADTMPTSSNLGQVYPITSANTVVPTGEIPLIAPQAIANQIPYIERVPQEAAGLPQVTRTAIFCTSPWLSQQPNVPIYAVSTAANQLQDTMPQRHAAINYYHVPLSSIFGNPVTPSAALSPAVVPTYRLNQQHEQQYIVPATRLASAYTAGHGYVFQQRRHQAVHNNTNNQAMAPIHLPAGMAEIPRGTTWQIQQPSSTAGPAIHSGRATTAYGHHSDGNNEGEVKAP</sequence>
<name>A0A8H8D2V5_AJECA</name>
<feature type="region of interest" description="Disordered" evidence="1">
    <location>
        <begin position="33"/>
        <end position="114"/>
    </location>
</feature>
<comment type="caution">
    <text evidence="2">The sequence shown here is derived from an EMBL/GenBank/DDBJ whole genome shotgun (WGS) entry which is preliminary data.</text>
</comment>
<dbReference type="OrthoDB" id="4188535at2759"/>
<gene>
    <name evidence="2" type="ORF">I7I52_09195</name>
</gene>
<organism evidence="2 3">
    <name type="scientific">Ajellomyces capsulatus</name>
    <name type="common">Darling's disease fungus</name>
    <name type="synonym">Histoplasma capsulatum</name>
    <dbReference type="NCBI Taxonomy" id="5037"/>
    <lineage>
        <taxon>Eukaryota</taxon>
        <taxon>Fungi</taxon>
        <taxon>Dikarya</taxon>
        <taxon>Ascomycota</taxon>
        <taxon>Pezizomycotina</taxon>
        <taxon>Eurotiomycetes</taxon>
        <taxon>Eurotiomycetidae</taxon>
        <taxon>Onygenales</taxon>
        <taxon>Ajellomycetaceae</taxon>
        <taxon>Histoplasma</taxon>
    </lineage>
</organism>
<accession>A0A8H8D2V5</accession>
<feature type="compositionally biased region" description="Basic and acidic residues" evidence="1">
    <location>
        <begin position="600"/>
        <end position="613"/>
    </location>
</feature>
<dbReference type="AlphaFoldDB" id="A0A8H8D2V5"/>
<feature type="compositionally biased region" description="Polar residues" evidence="1">
    <location>
        <begin position="41"/>
        <end position="65"/>
    </location>
</feature>
<feature type="compositionally biased region" description="Acidic residues" evidence="1">
    <location>
        <begin position="66"/>
        <end position="76"/>
    </location>
</feature>
<dbReference type="Proteomes" id="UP000670092">
    <property type="component" value="Unassembled WGS sequence"/>
</dbReference>
<proteinExistence type="predicted"/>
<evidence type="ECO:0000313" key="3">
    <source>
        <dbReference type="Proteomes" id="UP000670092"/>
    </source>
</evidence>
<reference evidence="2 3" key="1">
    <citation type="submission" date="2021-01" db="EMBL/GenBank/DDBJ databases">
        <title>Chromosome-level genome assembly of a human fungal pathogen reveals clustering of transcriptionally co-regulated genes.</title>
        <authorList>
            <person name="Voorhies M."/>
            <person name="Cohen S."/>
            <person name="Shea T.P."/>
            <person name="Petrus S."/>
            <person name="Munoz J.F."/>
            <person name="Poplawski S."/>
            <person name="Goldman W.E."/>
            <person name="Michael T."/>
            <person name="Cuomo C.A."/>
            <person name="Sil A."/>
            <person name="Beyhan S."/>
        </authorList>
    </citation>
    <scope>NUCLEOTIDE SEQUENCE [LARGE SCALE GENOMIC DNA]</scope>
    <source>
        <strain evidence="2 3">G184AR</strain>
    </source>
</reference>